<name>A0A1E3BL14_ASPCR</name>
<sequence length="579" mass="63784">MAQAELWSTLVTAIDPGNHKAMPAAVLQSTIELLETELIKAKAALQEIQPHVAATAIQRDELAIGAMTAYRQRLIARAPDFYGSRRLSAKEIGLAPVVHEVASDSEESDVEQPPCTVTVMPPKRASLVDVLSNGLILDHMAPYLSVSSLLALSSTSRFIRSMVLDTPYVFRHLDLTQCHGAQVAPLGAAASMPMDEDMVTEDEFYAAPLRGVFDNLARRSILQSVRTLILDGLSVPADVVGDIVLSDRFNVNILSIRDCQHLNERKLMQVLQYAVRPTRPPGTPRVKGIYHFTPMENQPRAPVRPRYRDWWGSRCQSPSATPPPVKESAPEPAQSQVQNAWYRPSGQLLKNNVDEEWARTIEKCEGTIAFDAVLCRAPRHNLFSSTNQPEGQSLRPAIATVALGPQGCDGCNTCPEGPAIWGQSALDNFPLLTPVPLHSSSIKAAKRPVLYSDENPVFIARCTDCITDRRCHRCSKWFCSDCLPQPVRIRANLSPHQTAAQASGSASGSASPVPEQELERGIGKDCWECGPTCMSCKIEVERKCQNCRGEYCIEHNEGCSDHMCDWCNTSARHRLRGFN</sequence>
<keyword evidence="3" id="KW-1185">Reference proteome</keyword>
<feature type="compositionally biased region" description="Low complexity" evidence="1">
    <location>
        <begin position="499"/>
        <end position="511"/>
    </location>
</feature>
<evidence type="ECO:0008006" key="4">
    <source>
        <dbReference type="Google" id="ProtNLM"/>
    </source>
</evidence>
<comment type="caution">
    <text evidence="2">The sequence shown here is derived from an EMBL/GenBank/DDBJ whole genome shotgun (WGS) entry which is preliminary data.</text>
</comment>
<dbReference type="VEuPathDB" id="FungiDB:SI65_02506"/>
<accession>A0A1E3BL14</accession>
<dbReference type="Proteomes" id="UP000094569">
    <property type="component" value="Unassembled WGS sequence"/>
</dbReference>
<feature type="region of interest" description="Disordered" evidence="1">
    <location>
        <begin position="495"/>
        <end position="514"/>
    </location>
</feature>
<evidence type="ECO:0000313" key="3">
    <source>
        <dbReference type="Proteomes" id="UP000094569"/>
    </source>
</evidence>
<proteinExistence type="predicted"/>
<evidence type="ECO:0000256" key="1">
    <source>
        <dbReference type="SAM" id="MobiDB-lite"/>
    </source>
</evidence>
<gene>
    <name evidence="2" type="ORF">SI65_02506</name>
</gene>
<evidence type="ECO:0000313" key="2">
    <source>
        <dbReference type="EMBL" id="ODM21662.1"/>
    </source>
</evidence>
<feature type="region of interest" description="Disordered" evidence="1">
    <location>
        <begin position="314"/>
        <end position="336"/>
    </location>
</feature>
<dbReference type="EMBL" id="JXNT01000002">
    <property type="protein sequence ID" value="ODM21662.1"/>
    <property type="molecule type" value="Genomic_DNA"/>
</dbReference>
<protein>
    <recommendedName>
        <fullName evidence="4">F-box domain-containing protein</fullName>
    </recommendedName>
</protein>
<reference evidence="2 3" key="1">
    <citation type="journal article" date="2016" name="BMC Genomics">
        <title>Comparative genomic and transcriptomic analyses of the Fuzhuan brick tea-fermentation fungus Aspergillus cristatus.</title>
        <authorList>
            <person name="Ge Y."/>
            <person name="Wang Y."/>
            <person name="Liu Y."/>
            <person name="Tan Y."/>
            <person name="Ren X."/>
            <person name="Zhang X."/>
            <person name="Hyde K.D."/>
            <person name="Liu Y."/>
            <person name="Liu Z."/>
        </authorList>
    </citation>
    <scope>NUCLEOTIDE SEQUENCE [LARGE SCALE GENOMIC DNA]</scope>
    <source>
        <strain evidence="2 3">GZAAS20.1005</strain>
    </source>
</reference>
<dbReference type="OrthoDB" id="5345494at2759"/>
<dbReference type="STRING" id="573508.A0A1E3BL14"/>
<organism evidence="2 3">
    <name type="scientific">Aspergillus cristatus</name>
    <name type="common">Chinese Fuzhuan brick tea-fermentation fungus</name>
    <name type="synonym">Eurotium cristatum</name>
    <dbReference type="NCBI Taxonomy" id="573508"/>
    <lineage>
        <taxon>Eukaryota</taxon>
        <taxon>Fungi</taxon>
        <taxon>Dikarya</taxon>
        <taxon>Ascomycota</taxon>
        <taxon>Pezizomycotina</taxon>
        <taxon>Eurotiomycetes</taxon>
        <taxon>Eurotiomycetidae</taxon>
        <taxon>Eurotiales</taxon>
        <taxon>Aspergillaceae</taxon>
        <taxon>Aspergillus</taxon>
        <taxon>Aspergillus subgen. Aspergillus</taxon>
    </lineage>
</organism>
<dbReference type="AlphaFoldDB" id="A0A1E3BL14"/>